<protein>
    <submittedName>
        <fullName evidence="1">Uncharacterized protein</fullName>
    </submittedName>
</protein>
<evidence type="ECO:0000313" key="1">
    <source>
        <dbReference type="EMBL" id="GGR15931.1"/>
    </source>
</evidence>
<comment type="caution">
    <text evidence="1">The sequence shown here is derived from an EMBL/GenBank/DDBJ whole genome shotgun (WGS) entry which is preliminary data.</text>
</comment>
<accession>A0A918F7C2</accession>
<dbReference type="Proteomes" id="UP000603865">
    <property type="component" value="Unassembled WGS sequence"/>
</dbReference>
<keyword evidence="2" id="KW-1185">Reference proteome</keyword>
<dbReference type="EMBL" id="BMQL01000018">
    <property type="protein sequence ID" value="GGR15931.1"/>
    <property type="molecule type" value="Genomic_DNA"/>
</dbReference>
<name>A0A918F7C2_9DEIO</name>
<proteinExistence type="predicted"/>
<organism evidence="1 2">
    <name type="scientific">Deinococcus ruber</name>
    <dbReference type="NCBI Taxonomy" id="1848197"/>
    <lineage>
        <taxon>Bacteria</taxon>
        <taxon>Thermotogati</taxon>
        <taxon>Deinococcota</taxon>
        <taxon>Deinococci</taxon>
        <taxon>Deinococcales</taxon>
        <taxon>Deinococcaceae</taxon>
        <taxon>Deinococcus</taxon>
    </lineage>
</organism>
<evidence type="ECO:0000313" key="2">
    <source>
        <dbReference type="Proteomes" id="UP000603865"/>
    </source>
</evidence>
<dbReference type="InterPro" id="IPR029063">
    <property type="entry name" value="SAM-dependent_MTases_sf"/>
</dbReference>
<dbReference type="Gene3D" id="3.40.50.150">
    <property type="entry name" value="Vaccinia Virus protein VP39"/>
    <property type="match status" value="1"/>
</dbReference>
<dbReference type="AlphaFoldDB" id="A0A918F7C2"/>
<sequence length="248" mass="25988">MWPPGGGRFVGMSILPSAQTQPSLLPILPLTGTKTTPKKAPAKTPPVAVVDPALVAFAMRSITHPAPEPSDLPMGVEALSRVTDAERLKANELARQIVSGEGELTPAAYSALRAWSGEGGLGGSTSAFYTPRALVDFMWSLSQALLPAERALEFSCGSGAFIARSPALTHVTGVEIDETSAKIAQQLFPHAAIHHAPFEQYAQQSEDALFPLMIGSSAFRQAHPNHRGGPAPDPAVGAAPGLLTCRRA</sequence>
<dbReference type="SUPFAM" id="SSF53335">
    <property type="entry name" value="S-adenosyl-L-methionine-dependent methyltransferases"/>
    <property type="match status" value="1"/>
</dbReference>
<reference evidence="1" key="2">
    <citation type="submission" date="2020-09" db="EMBL/GenBank/DDBJ databases">
        <authorList>
            <person name="Sun Q."/>
            <person name="Ohkuma M."/>
        </authorList>
    </citation>
    <scope>NUCLEOTIDE SEQUENCE</scope>
    <source>
        <strain evidence="1">JCM 31311</strain>
    </source>
</reference>
<reference evidence="1" key="1">
    <citation type="journal article" date="2014" name="Int. J. Syst. Evol. Microbiol.">
        <title>Complete genome sequence of Corynebacterium casei LMG S-19264T (=DSM 44701T), isolated from a smear-ripened cheese.</title>
        <authorList>
            <consortium name="US DOE Joint Genome Institute (JGI-PGF)"/>
            <person name="Walter F."/>
            <person name="Albersmeier A."/>
            <person name="Kalinowski J."/>
            <person name="Ruckert C."/>
        </authorList>
    </citation>
    <scope>NUCLEOTIDE SEQUENCE</scope>
    <source>
        <strain evidence="1">JCM 31311</strain>
    </source>
</reference>
<gene>
    <name evidence="1" type="ORF">GCM10008957_30840</name>
</gene>